<dbReference type="GO" id="GO:0009279">
    <property type="term" value="C:cell outer membrane"/>
    <property type="evidence" value="ECO:0007669"/>
    <property type="project" value="UniProtKB-SubCell"/>
</dbReference>
<evidence type="ECO:0000256" key="5">
    <source>
        <dbReference type="ARBA" id="ARBA00023136"/>
    </source>
</evidence>
<feature type="domain" description="TonB-dependent receptor plug" evidence="8">
    <location>
        <begin position="226"/>
        <end position="331"/>
    </location>
</feature>
<dbReference type="Proteomes" id="UP000281028">
    <property type="component" value="Unassembled WGS sequence"/>
</dbReference>
<accession>A0A3S1CUE5</accession>
<keyword evidence="9" id="KW-0675">Receptor</keyword>
<organism evidence="9 10">
    <name type="scientific">Chitinophaga solisilvae</name>
    <dbReference type="NCBI Taxonomy" id="1233460"/>
    <lineage>
        <taxon>Bacteria</taxon>
        <taxon>Pseudomonadati</taxon>
        <taxon>Bacteroidota</taxon>
        <taxon>Chitinophagia</taxon>
        <taxon>Chitinophagales</taxon>
        <taxon>Chitinophagaceae</taxon>
        <taxon>Chitinophaga</taxon>
    </lineage>
</organism>
<keyword evidence="2 7" id="KW-0813">Transport</keyword>
<dbReference type="Gene3D" id="2.40.170.20">
    <property type="entry name" value="TonB-dependent receptor, beta-barrel domain"/>
    <property type="match status" value="1"/>
</dbReference>
<protein>
    <submittedName>
        <fullName evidence="9">TonB-dependent receptor</fullName>
    </submittedName>
</protein>
<evidence type="ECO:0000256" key="3">
    <source>
        <dbReference type="ARBA" id="ARBA00022452"/>
    </source>
</evidence>
<evidence type="ECO:0000313" key="10">
    <source>
        <dbReference type="Proteomes" id="UP000281028"/>
    </source>
</evidence>
<evidence type="ECO:0000256" key="6">
    <source>
        <dbReference type="ARBA" id="ARBA00023237"/>
    </source>
</evidence>
<evidence type="ECO:0000256" key="7">
    <source>
        <dbReference type="PROSITE-ProRule" id="PRU01360"/>
    </source>
</evidence>
<keyword evidence="4 7" id="KW-0812">Transmembrane</keyword>
<dbReference type="FunFam" id="2.170.130.10:FF:000003">
    <property type="entry name" value="SusC/RagA family TonB-linked outer membrane protein"/>
    <property type="match status" value="1"/>
</dbReference>
<reference evidence="9" key="1">
    <citation type="submission" date="2020-05" db="EMBL/GenBank/DDBJ databases">
        <title>Chitinophaga laudate sp. nov., isolated from a tropical peat swamp.</title>
        <authorList>
            <person name="Goh C.B.S."/>
            <person name="Lee M.S."/>
            <person name="Parimannan S."/>
            <person name="Pasbakhsh P."/>
            <person name="Yule C.M."/>
            <person name="Rajandas H."/>
            <person name="Loke S."/>
            <person name="Croft L."/>
            <person name="Tan J.B.L."/>
        </authorList>
    </citation>
    <scope>NUCLEOTIDE SEQUENCE</scope>
    <source>
        <strain evidence="9">Mgbs1</strain>
    </source>
</reference>
<dbReference type="NCBIfam" id="TIGR04056">
    <property type="entry name" value="OMP_RagA_SusC"/>
    <property type="match status" value="1"/>
</dbReference>
<evidence type="ECO:0000256" key="2">
    <source>
        <dbReference type="ARBA" id="ARBA00022448"/>
    </source>
</evidence>
<evidence type="ECO:0000256" key="4">
    <source>
        <dbReference type="ARBA" id="ARBA00022692"/>
    </source>
</evidence>
<keyword evidence="5 7" id="KW-0472">Membrane</keyword>
<evidence type="ECO:0000313" key="9">
    <source>
        <dbReference type="EMBL" id="NSL86439.1"/>
    </source>
</evidence>
<sequence>MRKVLFFPLGMVWLFVTVTAGNQQLQAQQRIPSVKNQPQRVTVDAALKKLEKKNGVTFVYDKTLVKELYTSFDPENAGNSNVEEQLKSILYPNGLLFLYIKKDYYAIVTGKDKNNNLLSGDTHSPSAAPVVVTQFGSISGRVTDEKGAPLERISIQIAGTNKGAYTNENGEFTVAGAMNRKLLISGIGYSAQEITPATSAPLKITLASSSRALSEVVVVGYGEQKKANMVGAVNSVSGKELAEAPVARASDALAGRVPGIFVTKTNGAPGAGSNIYIRGISTTNDSKPLIVIDGIPDRNLDNLSPADIATVSVLKDASAIAVYGARAANGVLLVTTRKGNTGKASINFTANTTIQQQTRQLKPLGSYEYAQLYNVALKNENSFNPAAGKGYSDEVLEKFRTGSDPDRYPNTDWYKAVLSPTSLQQRYDLSVSGGNDKTQYYVSAGYNDEGGFYPATHYKRYNLRSNLQSEVARGLIFNLQLAGFMTESINPRIGNSGIMKITTSSQPFYVNQFSNGQYGFVPAARGNVYRQSRGEDGYNRSNGTAFNGNISLQYAIPYVKGLSVKGLFAYDRDQTLDKVFSKPNALYTMDKAGNMKKANNYPAAADLMETFKQTSSATSEVSVNYDRTFRDHHIGGMLLYTQTMDAGNDFSASGYNFVSPALEVLNAADPTNIGITGTGKRKNRQGVVGRLIYDFSQKYLLEMNFRYDGSDIFPPGSRFGFFPSIGAGWVISKESFFRDVKLIDFLKLRGSWGLLGNDRVDPYQFLSTYNIIGIDENLVNHGYSFGGTSPVYYPGLELNVLPNPAFTWEKAVMSNIGFDMQLWDNRISVSADYFYKRTKDILAPRADAIPDVIGVKLPVENAAIVDNKGFEISMGYENRHRDFSYYVRPNLTYARNKVVYYPEAGAIPEWQRLTGKSVGLKTVPKFVSQGLYQSQEEIDKGPKPLYANVSPGDIRYADIDGDGKITFNDKTLTDRGNYPEIQYGISLGGRYKGLELNMLWQGSGNIQAYVYGAYAFPFGYDGHVQELHKDYWTPENRNASFPRLFISYPNNTQESDYWLHNASYIRLKNLELAYNLPAQWLRHAGIRNVRIYVSGNNLLTFSRLKQIDPEAGAYLTIMYPMLRSYNGGINIQL</sequence>
<keyword evidence="6 7" id="KW-0998">Cell outer membrane</keyword>
<dbReference type="Pfam" id="PF13715">
    <property type="entry name" value="CarbopepD_reg_2"/>
    <property type="match status" value="1"/>
</dbReference>
<evidence type="ECO:0000256" key="1">
    <source>
        <dbReference type="ARBA" id="ARBA00004571"/>
    </source>
</evidence>
<dbReference type="OrthoDB" id="9768177at2"/>
<dbReference type="AlphaFoldDB" id="A0A3S1CUE5"/>
<dbReference type="InterPro" id="IPR008969">
    <property type="entry name" value="CarboxyPept-like_regulatory"/>
</dbReference>
<dbReference type="InterPro" id="IPR036942">
    <property type="entry name" value="Beta-barrel_TonB_sf"/>
</dbReference>
<dbReference type="InterPro" id="IPR023997">
    <property type="entry name" value="TonB-dep_OMP_SusC/RagA_CS"/>
</dbReference>
<name>A0A3S1CUE5_9BACT</name>
<dbReference type="InterPro" id="IPR037066">
    <property type="entry name" value="Plug_dom_sf"/>
</dbReference>
<dbReference type="SUPFAM" id="SSF56935">
    <property type="entry name" value="Porins"/>
    <property type="match status" value="1"/>
</dbReference>
<dbReference type="PROSITE" id="PS52016">
    <property type="entry name" value="TONB_DEPENDENT_REC_3"/>
    <property type="match status" value="1"/>
</dbReference>
<dbReference type="InterPro" id="IPR023996">
    <property type="entry name" value="TonB-dep_OMP_SusC/RagA"/>
</dbReference>
<proteinExistence type="inferred from homology"/>
<comment type="caution">
    <text evidence="9">The sequence shown here is derived from an EMBL/GenBank/DDBJ whole genome shotgun (WGS) entry which is preliminary data.</text>
</comment>
<dbReference type="EMBL" id="RIAR02000001">
    <property type="protein sequence ID" value="NSL86439.1"/>
    <property type="molecule type" value="Genomic_DNA"/>
</dbReference>
<keyword evidence="3 7" id="KW-1134">Transmembrane beta strand</keyword>
<dbReference type="InterPro" id="IPR039426">
    <property type="entry name" value="TonB-dep_rcpt-like"/>
</dbReference>
<keyword evidence="10" id="KW-1185">Reference proteome</keyword>
<dbReference type="Gene3D" id="2.170.130.10">
    <property type="entry name" value="TonB-dependent receptor, plug domain"/>
    <property type="match status" value="1"/>
</dbReference>
<dbReference type="Gene3D" id="2.60.40.1120">
    <property type="entry name" value="Carboxypeptidase-like, regulatory domain"/>
    <property type="match status" value="1"/>
</dbReference>
<dbReference type="SUPFAM" id="SSF49464">
    <property type="entry name" value="Carboxypeptidase regulatory domain-like"/>
    <property type="match status" value="1"/>
</dbReference>
<dbReference type="Pfam" id="PF07715">
    <property type="entry name" value="Plug"/>
    <property type="match status" value="1"/>
</dbReference>
<dbReference type="InterPro" id="IPR012910">
    <property type="entry name" value="Plug_dom"/>
</dbReference>
<comment type="similarity">
    <text evidence="7">Belongs to the TonB-dependent receptor family.</text>
</comment>
<evidence type="ECO:0000259" key="8">
    <source>
        <dbReference type="Pfam" id="PF07715"/>
    </source>
</evidence>
<dbReference type="NCBIfam" id="TIGR04057">
    <property type="entry name" value="SusC_RagA_signa"/>
    <property type="match status" value="1"/>
</dbReference>
<comment type="subcellular location">
    <subcellularLocation>
        <location evidence="1 7">Cell outer membrane</location>
        <topology evidence="1 7">Multi-pass membrane protein</topology>
    </subcellularLocation>
</comment>
<gene>
    <name evidence="9" type="ORF">ECE50_006340</name>
</gene>